<accession>A0A3M0L001</accession>
<protein>
    <recommendedName>
        <fullName evidence="3">glucuronosyltransferase</fullName>
        <ecNumber evidence="3">2.4.1.17</ecNumber>
    </recommendedName>
</protein>
<evidence type="ECO:0000256" key="7">
    <source>
        <dbReference type="ARBA" id="ARBA00022729"/>
    </source>
</evidence>
<dbReference type="SUPFAM" id="SSF53756">
    <property type="entry name" value="UDP-Glycosyltransferase/glycogen phosphorylase"/>
    <property type="match status" value="3"/>
</dbReference>
<dbReference type="InterPro" id="IPR035595">
    <property type="entry name" value="UDP_glycos_trans_CS"/>
</dbReference>
<evidence type="ECO:0000256" key="9">
    <source>
        <dbReference type="ARBA" id="ARBA00022989"/>
    </source>
</evidence>
<evidence type="ECO:0000256" key="5">
    <source>
        <dbReference type="ARBA" id="ARBA00022679"/>
    </source>
</evidence>
<gene>
    <name evidence="14" type="ORF">DUI87_04183</name>
</gene>
<keyword evidence="5" id="KW-0808">Transferase</keyword>
<evidence type="ECO:0000256" key="4">
    <source>
        <dbReference type="ARBA" id="ARBA00022676"/>
    </source>
</evidence>
<dbReference type="FunFam" id="3.40.50.2000:FF:000066">
    <property type="entry name" value="UDP-glucuronosyltransferase 1-1"/>
    <property type="match status" value="3"/>
</dbReference>
<keyword evidence="6 12" id="KW-0812">Transmembrane</keyword>
<dbReference type="AlphaFoldDB" id="A0A3M0L001"/>
<evidence type="ECO:0000256" key="3">
    <source>
        <dbReference type="ARBA" id="ARBA00012544"/>
    </source>
</evidence>
<evidence type="ECO:0000313" key="14">
    <source>
        <dbReference type="EMBL" id="RMC18301.1"/>
    </source>
</evidence>
<dbReference type="GO" id="GO:0015020">
    <property type="term" value="F:glucuronosyltransferase activity"/>
    <property type="evidence" value="ECO:0007669"/>
    <property type="project" value="UniProtKB-EC"/>
</dbReference>
<dbReference type="EC" id="2.4.1.17" evidence="3"/>
<evidence type="ECO:0000256" key="10">
    <source>
        <dbReference type="ARBA" id="ARBA00023136"/>
    </source>
</evidence>
<dbReference type="PANTHER" id="PTHR48043:SF161">
    <property type="entry name" value="UDP GLUCURONOSYLTRANSFERASE FAMILY 1 MEMBER A1"/>
    <property type="match status" value="1"/>
</dbReference>
<evidence type="ECO:0000256" key="12">
    <source>
        <dbReference type="SAM" id="Phobius"/>
    </source>
</evidence>
<comment type="caution">
    <text evidence="14">The sequence shown here is derived from an EMBL/GenBank/DDBJ whole genome shotgun (WGS) entry which is preliminary data.</text>
</comment>
<dbReference type="CDD" id="cd03784">
    <property type="entry name" value="GT1_Gtf-like"/>
    <property type="match status" value="1"/>
</dbReference>
<keyword evidence="15" id="KW-1185">Reference proteome</keyword>
<dbReference type="InterPro" id="IPR050271">
    <property type="entry name" value="UDP-glycosyltransferase"/>
</dbReference>
<dbReference type="PANTHER" id="PTHR48043">
    <property type="entry name" value="EG:EG0003.4 PROTEIN-RELATED"/>
    <property type="match status" value="1"/>
</dbReference>
<dbReference type="InterPro" id="IPR002213">
    <property type="entry name" value="UDP_glucos_trans"/>
</dbReference>
<name>A0A3M0L001_HIRRU</name>
<keyword evidence="8" id="KW-0256">Endoplasmic reticulum</keyword>
<dbReference type="FunFam" id="3.40.50.2000:FF:000001">
    <property type="entry name" value="UDP-glucuronosyltransferase"/>
    <property type="match status" value="1"/>
</dbReference>
<evidence type="ECO:0000256" key="6">
    <source>
        <dbReference type="ARBA" id="ARBA00022692"/>
    </source>
</evidence>
<keyword evidence="4" id="KW-0328">Glycosyltransferase</keyword>
<feature type="chain" id="PRO_5018179835" description="glucuronosyltransferase" evidence="13">
    <location>
        <begin position="25"/>
        <end position="1048"/>
    </location>
</feature>
<dbReference type="OrthoDB" id="5835829at2759"/>
<dbReference type="Proteomes" id="UP000269221">
    <property type="component" value="Unassembled WGS sequence"/>
</dbReference>
<organism evidence="14 15">
    <name type="scientific">Hirundo rustica rustica</name>
    <dbReference type="NCBI Taxonomy" id="333673"/>
    <lineage>
        <taxon>Eukaryota</taxon>
        <taxon>Metazoa</taxon>
        <taxon>Chordata</taxon>
        <taxon>Craniata</taxon>
        <taxon>Vertebrata</taxon>
        <taxon>Euteleostomi</taxon>
        <taxon>Archelosauria</taxon>
        <taxon>Archosauria</taxon>
        <taxon>Dinosauria</taxon>
        <taxon>Saurischia</taxon>
        <taxon>Theropoda</taxon>
        <taxon>Coelurosauria</taxon>
        <taxon>Aves</taxon>
        <taxon>Neognathae</taxon>
        <taxon>Neoaves</taxon>
        <taxon>Telluraves</taxon>
        <taxon>Australaves</taxon>
        <taxon>Passeriformes</taxon>
        <taxon>Sylvioidea</taxon>
        <taxon>Hirundinidae</taxon>
        <taxon>Hirundo</taxon>
    </lineage>
</organism>
<keyword evidence="7 13" id="KW-0732">Signal</keyword>
<evidence type="ECO:0000256" key="11">
    <source>
        <dbReference type="ARBA" id="ARBA00023180"/>
    </source>
</evidence>
<evidence type="ECO:0000256" key="8">
    <source>
        <dbReference type="ARBA" id="ARBA00022824"/>
    </source>
</evidence>
<evidence type="ECO:0000256" key="2">
    <source>
        <dbReference type="ARBA" id="ARBA00009995"/>
    </source>
</evidence>
<keyword evidence="11" id="KW-0325">Glycoprotein</keyword>
<sequence length="1048" mass="118770">MAPGLSASPPVVVLLLSLLGLAAAGKLLVVPVDGSHWLSMREVLDMLQQRGHEVVVVAPEVSLQIKPSKTFVMKMYPVPFTQEEMDGIFKGSIKDLFEDGSFLDRFIRQYQQAKKTSALFLATCTHLIHNKELIRYLEESKFDAVLTDPFLPCGAIVAEYLSLPSVYFLQQMPCGFEYQATQCPNPPSYVPRVFTDLTDHMTFLQRVKNMIYEIPNFFLCDIVYQPYAELASEFLKREVTVPDLLRQASIWLMKLDFVLHFPKPLMPNMVLISGVNCAHKKLNQVHAGLVLFLAFWNLADSGKLLVVPQDGSHWLSMRMVLEKLWEKGHEIVAVVPDAALFLKSSQSFTIKTYSVPYTQEFVDRSYQELGEKSFQLTLSVLLSNISEMTNMFSSACRHLLSDKDLMKYLQDSKFDAIMMDPVLPCGPILAEYLTLPSVFFMRGLPCTLDYNAAQSPSPVSYVPRTFSSASDHMTFPERVKNFLIGLSEPLLCHLFYLNYKSLASEFLQRDVTIQELFSQASVWLMRYDFVFEYPRPIMPNMVYIGGGKLLVVPIDGSHWLSMRPVVEKLRDKGHEIVVVAPEINLRIHSSPLYTLKTYPVSYTKEFVEAEFKQMGHRSFTPQPFLEKLSKIANFTNMFLESCKRLLSNKELIQYLEGSKFDSVFMDPFFPCGQILAEHLSLPSVYFLRGLPCSLEFQATMCPSPPSYVPRFFTRSTDHMSFRQRLGNLLAAVGSSLACSVLYSPYDPLIREFLQREVTVPELFSHAAVWLMKYDFVFEYPRPLMPNMVLVGGIGCNRENRLPQEFEAMVNASGEHGIVVFSLGSMVSEIPMKKAMEIAEALGTVPQTVLWRYTGKAPPNLPKNVKLVKWLPQNDLLAHPKTRAFITHGGSHGVYEGICNAVPMVLMPLFGDQMDNAKRVESRGAGLTLNILEMTSNDISTALKAVINDKKYKENIQRLSDLHLDRPIHPLDLAVHWVEFVMRHKGAPHLRPAAHDLNWVQYHSLDVIAFLAAVTLLSLFISFKCCLCCCRRCFCKKGRTGKPAKAKSH</sequence>
<proteinExistence type="inferred from homology"/>
<keyword evidence="10 12" id="KW-0472">Membrane</keyword>
<dbReference type="PROSITE" id="PS00375">
    <property type="entry name" value="UDPGT"/>
    <property type="match status" value="1"/>
</dbReference>
<dbReference type="GO" id="GO:0005789">
    <property type="term" value="C:endoplasmic reticulum membrane"/>
    <property type="evidence" value="ECO:0007669"/>
    <property type="project" value="UniProtKB-SubCell"/>
</dbReference>
<dbReference type="STRING" id="333673.A0A3M0L001"/>
<dbReference type="Gene3D" id="3.40.50.2000">
    <property type="entry name" value="Glycogen Phosphorylase B"/>
    <property type="match status" value="4"/>
</dbReference>
<feature type="transmembrane region" description="Helical" evidence="12">
    <location>
        <begin position="1006"/>
        <end position="1029"/>
    </location>
</feature>
<evidence type="ECO:0000256" key="13">
    <source>
        <dbReference type="SAM" id="SignalP"/>
    </source>
</evidence>
<comment type="subcellular location">
    <subcellularLocation>
        <location evidence="1">Endoplasmic reticulum membrane</location>
        <topology evidence="1">Single-pass membrane protein</topology>
    </subcellularLocation>
</comment>
<dbReference type="EMBL" id="QRBI01000096">
    <property type="protein sequence ID" value="RMC18301.1"/>
    <property type="molecule type" value="Genomic_DNA"/>
</dbReference>
<reference evidence="14 15" key="1">
    <citation type="submission" date="2018-07" db="EMBL/GenBank/DDBJ databases">
        <title>A high quality draft genome assembly of the barn swallow (H. rustica rustica).</title>
        <authorList>
            <person name="Formenti G."/>
            <person name="Chiara M."/>
            <person name="Poveda L."/>
            <person name="Francoijs K.-J."/>
            <person name="Bonisoli-Alquati A."/>
            <person name="Canova L."/>
            <person name="Gianfranceschi L."/>
            <person name="Horner D.S."/>
            <person name="Saino N."/>
        </authorList>
    </citation>
    <scope>NUCLEOTIDE SEQUENCE [LARGE SCALE GENOMIC DNA]</scope>
    <source>
        <strain evidence="14">Chelidonia</strain>
        <tissue evidence="14">Blood</tissue>
    </source>
</reference>
<evidence type="ECO:0000256" key="1">
    <source>
        <dbReference type="ARBA" id="ARBA00004389"/>
    </source>
</evidence>
<comment type="similarity">
    <text evidence="2">Belongs to the UDP-glycosyltransferase family.</text>
</comment>
<evidence type="ECO:0000313" key="15">
    <source>
        <dbReference type="Proteomes" id="UP000269221"/>
    </source>
</evidence>
<keyword evidence="9 12" id="KW-1133">Transmembrane helix</keyword>
<dbReference type="Pfam" id="PF00201">
    <property type="entry name" value="UDPGT"/>
    <property type="match status" value="3"/>
</dbReference>
<feature type="signal peptide" evidence="13">
    <location>
        <begin position="1"/>
        <end position="24"/>
    </location>
</feature>